<feature type="transmembrane region" description="Helical" evidence="1">
    <location>
        <begin position="30"/>
        <end position="49"/>
    </location>
</feature>
<evidence type="ECO:0000313" key="2">
    <source>
        <dbReference type="EMBL" id="OQR25642.1"/>
    </source>
</evidence>
<sequence length="59" mass="6510">MNSTGKGFINLSSLVAIFFSGVSFGMGHLYIGFGFVFWFALSLVALTEIRKDEEAKEND</sequence>
<accession>A0A1V9TVX2</accession>
<gene>
    <name evidence="2" type="ORF">B6U37_03920</name>
</gene>
<dbReference type="RefSeq" id="WP_081515712.1">
    <property type="nucleotide sequence ID" value="NZ_NBEW01000031.1"/>
</dbReference>
<proteinExistence type="predicted"/>
<dbReference type="AlphaFoldDB" id="A0A1V9TVX2"/>
<name>A0A1V9TVX2_9LACO</name>
<evidence type="ECO:0000313" key="3">
    <source>
        <dbReference type="Proteomes" id="UP000192353"/>
    </source>
</evidence>
<dbReference type="Proteomes" id="UP000192353">
    <property type="component" value="Unassembled WGS sequence"/>
</dbReference>
<evidence type="ECO:0000256" key="1">
    <source>
        <dbReference type="SAM" id="Phobius"/>
    </source>
</evidence>
<dbReference type="EMBL" id="NBEY01000032">
    <property type="protein sequence ID" value="OQR25642.1"/>
    <property type="molecule type" value="Genomic_DNA"/>
</dbReference>
<protein>
    <submittedName>
        <fullName evidence="2">Uncharacterized protein</fullName>
    </submittedName>
</protein>
<keyword evidence="1" id="KW-1133">Transmembrane helix</keyword>
<organism evidence="2 3">
    <name type="scientific">Ligilactobacillus salivarius</name>
    <dbReference type="NCBI Taxonomy" id="1624"/>
    <lineage>
        <taxon>Bacteria</taxon>
        <taxon>Bacillati</taxon>
        <taxon>Bacillota</taxon>
        <taxon>Bacilli</taxon>
        <taxon>Lactobacillales</taxon>
        <taxon>Lactobacillaceae</taxon>
        <taxon>Ligilactobacillus</taxon>
    </lineage>
</organism>
<feature type="transmembrane region" description="Helical" evidence="1">
    <location>
        <begin position="7"/>
        <end position="24"/>
    </location>
</feature>
<reference evidence="2 3" key="1">
    <citation type="submission" date="2017-03" db="EMBL/GenBank/DDBJ databases">
        <title>Phylogenomics and comparative genomics of Lactobacillus salivarius, a mammalian gut commensal.</title>
        <authorList>
            <person name="Harris H.M."/>
        </authorList>
    </citation>
    <scope>NUCLEOTIDE SEQUENCE [LARGE SCALE GENOMIC DNA]</scope>
    <source>
        <strain evidence="2 3">AH4231</strain>
    </source>
</reference>
<keyword evidence="1" id="KW-0472">Membrane</keyword>
<keyword evidence="1" id="KW-0812">Transmembrane</keyword>
<comment type="caution">
    <text evidence="2">The sequence shown here is derived from an EMBL/GenBank/DDBJ whole genome shotgun (WGS) entry which is preliminary data.</text>
</comment>